<evidence type="ECO:0000313" key="1">
    <source>
        <dbReference type="EMBL" id="KKS48043.1"/>
    </source>
</evidence>
<proteinExistence type="predicted"/>
<protein>
    <submittedName>
        <fullName evidence="1">Raf-like protein</fullName>
    </submittedName>
</protein>
<dbReference type="InterPro" id="IPR036610">
    <property type="entry name" value="PEBP-like_sf"/>
</dbReference>
<dbReference type="Gene3D" id="3.90.280.10">
    <property type="entry name" value="PEBP-like"/>
    <property type="match status" value="1"/>
</dbReference>
<name>A0A0G1CEG9_9BACT</name>
<dbReference type="Proteomes" id="UP000034704">
    <property type="component" value="Unassembled WGS sequence"/>
</dbReference>
<dbReference type="Pfam" id="PF01161">
    <property type="entry name" value="PBP"/>
    <property type="match status" value="1"/>
</dbReference>
<dbReference type="CDD" id="cd00865">
    <property type="entry name" value="PEBP_bact_arch"/>
    <property type="match status" value="1"/>
</dbReference>
<dbReference type="NCBIfam" id="TIGR00481">
    <property type="entry name" value="YbhB/YbcL family Raf kinase inhibitor-like protein"/>
    <property type="match status" value="1"/>
</dbReference>
<dbReference type="AlphaFoldDB" id="A0A0G1CEG9"/>
<sequence length="189" mass="20965">MRGLILIITGIIFLAILSWYVLPKAPQAPTPEPQQKSMTFTITSPAFETNGVIPARFTCDGKNISPELIFSNIPEGTQSLALTMEDPDVPHSIRQDGMWNHWVVWNIPPNTTAIKKGELTQGVVGIGTSGESSYMGPCPPDREHHYIFTLYALDSVLNLPSNSTKEKLLQTLTPHLIQKAILIGRYNRK</sequence>
<gene>
    <name evidence="1" type="ORF">UV12_C0003G0002</name>
</gene>
<dbReference type="EMBL" id="LCDG01000003">
    <property type="protein sequence ID" value="KKS48043.1"/>
    <property type="molecule type" value="Genomic_DNA"/>
</dbReference>
<reference evidence="1 2" key="1">
    <citation type="journal article" date="2015" name="Nature">
        <title>rRNA introns, odd ribosomes, and small enigmatic genomes across a large radiation of phyla.</title>
        <authorList>
            <person name="Brown C.T."/>
            <person name="Hug L.A."/>
            <person name="Thomas B.C."/>
            <person name="Sharon I."/>
            <person name="Castelle C.J."/>
            <person name="Singh A."/>
            <person name="Wilkins M.J."/>
            <person name="Williams K.H."/>
            <person name="Banfield J.F."/>
        </authorList>
    </citation>
    <scope>NUCLEOTIDE SEQUENCE [LARGE SCALE GENOMIC DNA]</scope>
</reference>
<dbReference type="PANTHER" id="PTHR30289:SF1">
    <property type="entry name" value="PEBP (PHOSPHATIDYLETHANOLAMINE-BINDING PROTEIN) FAMILY PROTEIN"/>
    <property type="match status" value="1"/>
</dbReference>
<dbReference type="PANTHER" id="PTHR30289">
    <property type="entry name" value="UNCHARACTERIZED PROTEIN YBCL-RELATED"/>
    <property type="match status" value="1"/>
</dbReference>
<comment type="caution">
    <text evidence="1">The sequence shown here is derived from an EMBL/GenBank/DDBJ whole genome shotgun (WGS) entry which is preliminary data.</text>
</comment>
<organism evidence="1 2">
    <name type="scientific">Candidatus Nomurabacteria bacterium GW2011_GWC2_42_20</name>
    <dbReference type="NCBI Taxonomy" id="1618756"/>
    <lineage>
        <taxon>Bacteria</taxon>
        <taxon>Candidatus Nomuraibacteriota</taxon>
    </lineage>
</organism>
<dbReference type="SUPFAM" id="SSF49777">
    <property type="entry name" value="PEBP-like"/>
    <property type="match status" value="1"/>
</dbReference>
<dbReference type="InterPro" id="IPR005247">
    <property type="entry name" value="YbhB_YbcL/LppC-like"/>
</dbReference>
<evidence type="ECO:0000313" key="2">
    <source>
        <dbReference type="Proteomes" id="UP000034704"/>
    </source>
</evidence>
<dbReference type="STRING" id="1618756.UV12_C0003G0002"/>
<dbReference type="InterPro" id="IPR008914">
    <property type="entry name" value="PEBP"/>
</dbReference>
<accession>A0A0G1CEG9</accession>